<dbReference type="Pfam" id="PF00646">
    <property type="entry name" value="F-box"/>
    <property type="match status" value="1"/>
</dbReference>
<dbReference type="SUPFAM" id="SSF52047">
    <property type="entry name" value="RNI-like"/>
    <property type="match status" value="1"/>
</dbReference>
<dbReference type="PROSITE" id="PS50181">
    <property type="entry name" value="FBOX"/>
    <property type="match status" value="1"/>
</dbReference>
<dbReference type="EMBL" id="PKPP01001874">
    <property type="protein sequence ID" value="PWA79308.1"/>
    <property type="molecule type" value="Genomic_DNA"/>
</dbReference>
<keyword evidence="3" id="KW-1185">Reference proteome</keyword>
<gene>
    <name evidence="2" type="ORF">CTI12_AA205200</name>
</gene>
<dbReference type="SUPFAM" id="SSF81383">
    <property type="entry name" value="F-box domain"/>
    <property type="match status" value="1"/>
</dbReference>
<organism evidence="2 3">
    <name type="scientific">Artemisia annua</name>
    <name type="common">Sweet wormwood</name>
    <dbReference type="NCBI Taxonomy" id="35608"/>
    <lineage>
        <taxon>Eukaryota</taxon>
        <taxon>Viridiplantae</taxon>
        <taxon>Streptophyta</taxon>
        <taxon>Embryophyta</taxon>
        <taxon>Tracheophyta</taxon>
        <taxon>Spermatophyta</taxon>
        <taxon>Magnoliopsida</taxon>
        <taxon>eudicotyledons</taxon>
        <taxon>Gunneridae</taxon>
        <taxon>Pentapetalae</taxon>
        <taxon>asterids</taxon>
        <taxon>campanulids</taxon>
        <taxon>Asterales</taxon>
        <taxon>Asteraceae</taxon>
        <taxon>Asteroideae</taxon>
        <taxon>Anthemideae</taxon>
        <taxon>Artemisiinae</taxon>
        <taxon>Artemisia</taxon>
    </lineage>
</organism>
<dbReference type="Gene3D" id="3.80.10.10">
    <property type="entry name" value="Ribonuclease Inhibitor"/>
    <property type="match status" value="1"/>
</dbReference>
<dbReference type="Proteomes" id="UP000245207">
    <property type="component" value="Unassembled WGS sequence"/>
</dbReference>
<evidence type="ECO:0000259" key="1">
    <source>
        <dbReference type="PROSITE" id="PS50181"/>
    </source>
</evidence>
<dbReference type="PANTHER" id="PTHR31639:SF312">
    <property type="entry name" value="CYCLIN-LIKE F-BOX"/>
    <property type="match status" value="1"/>
</dbReference>
<accession>A0A2U1P0Q2</accession>
<evidence type="ECO:0000313" key="3">
    <source>
        <dbReference type="Proteomes" id="UP000245207"/>
    </source>
</evidence>
<protein>
    <submittedName>
        <fullName evidence="2">F-box domain, Leucine-rich repeat domain, L domain-like protein</fullName>
    </submittedName>
</protein>
<evidence type="ECO:0000313" key="2">
    <source>
        <dbReference type="EMBL" id="PWA79308.1"/>
    </source>
</evidence>
<dbReference type="Pfam" id="PF23622">
    <property type="entry name" value="LRR_At1g61320_AtMIF1"/>
    <property type="match status" value="1"/>
</dbReference>
<name>A0A2U1P0Q2_ARTAN</name>
<proteinExistence type="predicted"/>
<dbReference type="InterPro" id="IPR032675">
    <property type="entry name" value="LRR_dom_sf"/>
</dbReference>
<dbReference type="InterPro" id="IPR055357">
    <property type="entry name" value="LRR_At1g61320_AtMIF1"/>
</dbReference>
<comment type="caution">
    <text evidence="2">The sequence shown here is derived from an EMBL/GenBank/DDBJ whole genome shotgun (WGS) entry which is preliminary data.</text>
</comment>
<sequence length="355" mass="40567">MGHLKHPSLRKKDVISTMPEEVITNILHCLPLQDAVKTSILSKDWKLKWTMITQFVFDKNFYDYLVKTENKHCYQSIISRLLFLINGAITKFVLYLPHCNEVNVKDINCWIVYLSKNGIKEFTFQDMDEDERLKLTSHLFSCRELTHLKLDNCSLRPTYEFGGFRNLLSLDLSNISFGGSTCKEFLTQSPLLKILKFSFTNTEKISEEAENRVLASLPRLTTLDLDEINFRNDAVISCVIELIHGFPNLDTLSTKGTYEDAVPLPAACSSEVDFSIMGQLQLLKVTLSCIKGLENEISLIKYLLDCSPLLKKMDICAKSSKEKGPTILMTRKKYDPCTGTSHHRLGTHLIYSHMH</sequence>
<feature type="domain" description="F-box" evidence="1">
    <location>
        <begin position="12"/>
        <end position="64"/>
    </location>
</feature>
<dbReference type="PANTHER" id="PTHR31639">
    <property type="entry name" value="F-BOX PROTEIN-LIKE"/>
    <property type="match status" value="1"/>
</dbReference>
<dbReference type="InterPro" id="IPR036047">
    <property type="entry name" value="F-box-like_dom_sf"/>
</dbReference>
<dbReference type="OrthoDB" id="1722980at2759"/>
<dbReference type="InterPro" id="IPR001810">
    <property type="entry name" value="F-box_dom"/>
</dbReference>
<reference evidence="2 3" key="1">
    <citation type="journal article" date="2018" name="Mol. Plant">
        <title>The genome of Artemisia annua provides insight into the evolution of Asteraceae family and artemisinin biosynthesis.</title>
        <authorList>
            <person name="Shen Q."/>
            <person name="Zhang L."/>
            <person name="Liao Z."/>
            <person name="Wang S."/>
            <person name="Yan T."/>
            <person name="Shi P."/>
            <person name="Liu M."/>
            <person name="Fu X."/>
            <person name="Pan Q."/>
            <person name="Wang Y."/>
            <person name="Lv Z."/>
            <person name="Lu X."/>
            <person name="Zhang F."/>
            <person name="Jiang W."/>
            <person name="Ma Y."/>
            <person name="Chen M."/>
            <person name="Hao X."/>
            <person name="Li L."/>
            <person name="Tang Y."/>
            <person name="Lv G."/>
            <person name="Zhou Y."/>
            <person name="Sun X."/>
            <person name="Brodelius P.E."/>
            <person name="Rose J.K.C."/>
            <person name="Tang K."/>
        </authorList>
    </citation>
    <scope>NUCLEOTIDE SEQUENCE [LARGE SCALE GENOMIC DNA]</scope>
    <source>
        <strain evidence="3">cv. Huhao1</strain>
        <tissue evidence="2">Leaf</tissue>
    </source>
</reference>
<dbReference type="AlphaFoldDB" id="A0A2U1P0Q2"/>
<dbReference type="STRING" id="35608.A0A2U1P0Q2"/>